<keyword evidence="2" id="KW-1185">Reference proteome</keyword>
<dbReference type="Proteomes" id="UP000826271">
    <property type="component" value="Unassembled WGS sequence"/>
</dbReference>
<reference evidence="1" key="1">
    <citation type="submission" date="2019-10" db="EMBL/GenBank/DDBJ databases">
        <authorList>
            <person name="Zhang R."/>
            <person name="Pan Y."/>
            <person name="Wang J."/>
            <person name="Ma R."/>
            <person name="Yu S."/>
        </authorList>
    </citation>
    <scope>NUCLEOTIDE SEQUENCE</scope>
    <source>
        <strain evidence="1">LA-IB0</strain>
        <tissue evidence="1">Leaf</tissue>
    </source>
</reference>
<evidence type="ECO:0000313" key="1">
    <source>
        <dbReference type="EMBL" id="KAG8367372.1"/>
    </source>
</evidence>
<sequence length="155" mass="17567">MFMKYSTKKVLQDLEKYRRVIFSRAIKLDKEYLTPRAKMAWLKDDLLGRSLRSSQDIIRDFHTYIKHCFTDSQASHMIHSVLGSKIKDVLFAFSDDKAPSPDGGPDGYTVAFFKKAWSIIGDDISAGISNFFSSGKSHKELSSTLITLIPKVEVP</sequence>
<protein>
    <recommendedName>
        <fullName evidence="3">Reverse transcriptase</fullName>
    </recommendedName>
</protein>
<name>A0AAV6WFW9_9LAMI</name>
<dbReference type="AlphaFoldDB" id="A0AAV6WFW9"/>
<dbReference type="EMBL" id="WHWC01000016">
    <property type="protein sequence ID" value="KAG8367372.1"/>
    <property type="molecule type" value="Genomic_DNA"/>
</dbReference>
<proteinExistence type="predicted"/>
<evidence type="ECO:0000313" key="2">
    <source>
        <dbReference type="Proteomes" id="UP000826271"/>
    </source>
</evidence>
<organism evidence="1 2">
    <name type="scientific">Buddleja alternifolia</name>
    <dbReference type="NCBI Taxonomy" id="168488"/>
    <lineage>
        <taxon>Eukaryota</taxon>
        <taxon>Viridiplantae</taxon>
        <taxon>Streptophyta</taxon>
        <taxon>Embryophyta</taxon>
        <taxon>Tracheophyta</taxon>
        <taxon>Spermatophyta</taxon>
        <taxon>Magnoliopsida</taxon>
        <taxon>eudicotyledons</taxon>
        <taxon>Gunneridae</taxon>
        <taxon>Pentapetalae</taxon>
        <taxon>asterids</taxon>
        <taxon>lamiids</taxon>
        <taxon>Lamiales</taxon>
        <taxon>Scrophulariaceae</taxon>
        <taxon>Buddlejeae</taxon>
        <taxon>Buddleja</taxon>
    </lineage>
</organism>
<accession>A0AAV6WFW9</accession>
<evidence type="ECO:0008006" key="3">
    <source>
        <dbReference type="Google" id="ProtNLM"/>
    </source>
</evidence>
<comment type="caution">
    <text evidence="1">The sequence shown here is derived from an EMBL/GenBank/DDBJ whole genome shotgun (WGS) entry which is preliminary data.</text>
</comment>
<gene>
    <name evidence="1" type="ORF">BUALT_Bualt16G0065200</name>
</gene>